<evidence type="ECO:0000256" key="1">
    <source>
        <dbReference type="PROSITE-ProRule" id="PRU00175"/>
    </source>
</evidence>
<dbReference type="InterPro" id="IPR001841">
    <property type="entry name" value="Znf_RING"/>
</dbReference>
<dbReference type="InterPro" id="IPR013083">
    <property type="entry name" value="Znf_RING/FYVE/PHD"/>
</dbReference>
<evidence type="ECO:0000313" key="6">
    <source>
        <dbReference type="Proteomes" id="UP000053815"/>
    </source>
</evidence>
<dbReference type="Proteomes" id="UP000053815">
    <property type="component" value="Unassembled WGS sequence"/>
</dbReference>
<keyword evidence="2" id="KW-0175">Coiled coil</keyword>
<dbReference type="PROSITE" id="PS50089">
    <property type="entry name" value="ZF_RING_2"/>
    <property type="match status" value="1"/>
</dbReference>
<keyword evidence="1" id="KW-0862">Zinc</keyword>
<dbReference type="OrthoDB" id="6105938at2759"/>
<organism evidence="5">
    <name type="scientific">Mucor ambiguus</name>
    <dbReference type="NCBI Taxonomy" id="91626"/>
    <lineage>
        <taxon>Eukaryota</taxon>
        <taxon>Fungi</taxon>
        <taxon>Fungi incertae sedis</taxon>
        <taxon>Mucoromycota</taxon>
        <taxon>Mucoromycotina</taxon>
        <taxon>Mucoromycetes</taxon>
        <taxon>Mucorales</taxon>
        <taxon>Mucorineae</taxon>
        <taxon>Mucoraceae</taxon>
        <taxon>Mucor</taxon>
    </lineage>
</organism>
<reference evidence="5" key="1">
    <citation type="submission" date="2014-09" db="EMBL/GenBank/DDBJ databases">
        <title>Draft genome sequence of an oleaginous Mucoromycotina fungus Mucor ambiguus NBRC6742.</title>
        <authorList>
            <person name="Takeda I."/>
            <person name="Yamane N."/>
            <person name="Morita T."/>
            <person name="Tamano K."/>
            <person name="Machida M."/>
            <person name="Baker S."/>
            <person name="Koike H."/>
        </authorList>
    </citation>
    <scope>NUCLEOTIDE SEQUENCE</scope>
    <source>
        <strain evidence="5">NBRC 6742</strain>
    </source>
</reference>
<keyword evidence="6" id="KW-1185">Reference proteome</keyword>
<gene>
    <name evidence="5" type="ORF">MAM1_0083d04611</name>
</gene>
<dbReference type="Gene3D" id="3.30.40.10">
    <property type="entry name" value="Zinc/RING finger domain, C3HC4 (zinc finger)"/>
    <property type="match status" value="1"/>
</dbReference>
<proteinExistence type="predicted"/>
<protein>
    <recommendedName>
        <fullName evidence="4">RING-type domain-containing protein</fullName>
    </recommendedName>
</protein>
<dbReference type="EMBL" id="DF836372">
    <property type="protein sequence ID" value="GAN05142.1"/>
    <property type="molecule type" value="Genomic_DNA"/>
</dbReference>
<feature type="coiled-coil region" evidence="2">
    <location>
        <begin position="70"/>
        <end position="97"/>
    </location>
</feature>
<feature type="compositionally biased region" description="Basic and acidic residues" evidence="3">
    <location>
        <begin position="172"/>
        <end position="183"/>
    </location>
</feature>
<dbReference type="SUPFAM" id="SSF57850">
    <property type="entry name" value="RING/U-box"/>
    <property type="match status" value="1"/>
</dbReference>
<dbReference type="GO" id="GO:0008270">
    <property type="term" value="F:zinc ion binding"/>
    <property type="evidence" value="ECO:0007669"/>
    <property type="project" value="UniProtKB-KW"/>
</dbReference>
<dbReference type="SMART" id="SM00184">
    <property type="entry name" value="RING"/>
    <property type="match status" value="1"/>
</dbReference>
<dbReference type="AlphaFoldDB" id="A0A0C9MPD9"/>
<keyword evidence="1" id="KW-0863">Zinc-finger</keyword>
<keyword evidence="1" id="KW-0479">Metal-binding</keyword>
<evidence type="ECO:0000256" key="3">
    <source>
        <dbReference type="SAM" id="MobiDB-lite"/>
    </source>
</evidence>
<name>A0A0C9MPD9_9FUNG</name>
<evidence type="ECO:0000256" key="2">
    <source>
        <dbReference type="SAM" id="Coils"/>
    </source>
</evidence>
<feature type="domain" description="RING-type" evidence="4">
    <location>
        <begin position="5"/>
        <end position="47"/>
    </location>
</feature>
<evidence type="ECO:0000313" key="5">
    <source>
        <dbReference type="EMBL" id="GAN05142.1"/>
    </source>
</evidence>
<feature type="compositionally biased region" description="Polar residues" evidence="3">
    <location>
        <begin position="148"/>
        <end position="164"/>
    </location>
</feature>
<sequence length="407" mass="45968">MTAVCGICVSNAVEENCYILMPGCGHVFDRACITNSLGVEYTCPECNLNYLLPSPYRPFQLSESVDFIEYKELHKHLMGAKQTITQLKEELARVCEDLGVEQRSRKKSNESLIILSQQFIALQEKYNSLSSKEAHLAVVVTSQEQVPINPNQTPVETQATSSPRTPVPVETTKTREESTPQLKLDDTKEKWLVQYSNRIHELEGKLKLNLPGDQRQSFEKHLQLNLENKAMVEKILILQYLSNKIAANLSKSQIDANHIAVKYKGVISKLSASTKKAKEMDNASVAQKQGNLKVYVDKIHELEKASKSSDICDLQALKTKYTELVALLPIVYQMHSFSTVSGKLKKVKAKHAKLNNVNLAFKPVKLQENLEHILTRSKRLQEKISLHATLIEQAEQINQELEAFLDE</sequence>
<feature type="region of interest" description="Disordered" evidence="3">
    <location>
        <begin position="148"/>
        <end position="183"/>
    </location>
</feature>
<accession>A0A0C9MPD9</accession>
<dbReference type="Pfam" id="PF13639">
    <property type="entry name" value="zf-RING_2"/>
    <property type="match status" value="1"/>
</dbReference>
<evidence type="ECO:0000259" key="4">
    <source>
        <dbReference type="PROSITE" id="PS50089"/>
    </source>
</evidence>